<organism evidence="14 15">
    <name type="scientific">Myotis brandtii</name>
    <name type="common">Brandt's bat</name>
    <dbReference type="NCBI Taxonomy" id="109478"/>
    <lineage>
        <taxon>Eukaryota</taxon>
        <taxon>Metazoa</taxon>
        <taxon>Chordata</taxon>
        <taxon>Craniata</taxon>
        <taxon>Vertebrata</taxon>
        <taxon>Euteleostomi</taxon>
        <taxon>Mammalia</taxon>
        <taxon>Eutheria</taxon>
        <taxon>Laurasiatheria</taxon>
        <taxon>Chiroptera</taxon>
        <taxon>Yangochiroptera</taxon>
        <taxon>Vespertilionidae</taxon>
        <taxon>Myotis</taxon>
    </lineage>
</organism>
<dbReference type="InterPro" id="IPR036052">
    <property type="entry name" value="TrpB-like_PALP_sf"/>
</dbReference>
<dbReference type="Gene3D" id="3.40.50.1100">
    <property type="match status" value="2"/>
</dbReference>
<keyword evidence="15" id="KW-1185">Reference proteome</keyword>
<comment type="function">
    <text evidence="11">Catalyzes the pyridoxal-phosphate-dependent dehydrative deamination of L-threonine and L-serine to ammonia and alpha-ketobutyrate and pyruvate, respectively.</text>
</comment>
<reference evidence="14 15" key="1">
    <citation type="journal article" date="2013" name="Nat. Commun.">
        <title>Genome analysis reveals insights into physiology and longevity of the Brandt's bat Myotis brandtii.</title>
        <authorList>
            <person name="Seim I."/>
            <person name="Fang X."/>
            <person name="Xiong Z."/>
            <person name="Lobanov A.V."/>
            <person name="Huang Z."/>
            <person name="Ma S."/>
            <person name="Feng Y."/>
            <person name="Turanov A.A."/>
            <person name="Zhu Y."/>
            <person name="Lenz T.L."/>
            <person name="Gerashchenko M.V."/>
            <person name="Fan D."/>
            <person name="Hee Yim S."/>
            <person name="Yao X."/>
            <person name="Jordan D."/>
            <person name="Xiong Y."/>
            <person name="Ma Y."/>
            <person name="Lyapunov A.N."/>
            <person name="Chen G."/>
            <person name="Kulakova O.I."/>
            <person name="Sun Y."/>
            <person name="Lee S.G."/>
            <person name="Bronson R.T."/>
            <person name="Moskalev A.A."/>
            <person name="Sunyaev S.R."/>
            <person name="Zhang G."/>
            <person name="Krogh A."/>
            <person name="Wang J."/>
            <person name="Gladyshev V.N."/>
        </authorList>
    </citation>
    <scope>NUCLEOTIDE SEQUENCE [LARGE SCALE GENOMIC DNA]</scope>
</reference>
<proteinExistence type="predicted"/>
<evidence type="ECO:0000256" key="4">
    <source>
        <dbReference type="ARBA" id="ARBA00011738"/>
    </source>
</evidence>
<evidence type="ECO:0000256" key="9">
    <source>
        <dbReference type="ARBA" id="ARBA00041766"/>
    </source>
</evidence>
<evidence type="ECO:0000256" key="5">
    <source>
        <dbReference type="ARBA" id="ARBA00022432"/>
    </source>
</evidence>
<keyword evidence="5" id="KW-0312">Gluconeogenesis</keyword>
<dbReference type="GO" id="GO:0004794">
    <property type="term" value="F:threonine deaminase activity"/>
    <property type="evidence" value="ECO:0007669"/>
    <property type="project" value="TreeGrafter"/>
</dbReference>
<evidence type="ECO:0000256" key="10">
    <source>
        <dbReference type="ARBA" id="ARBA00042605"/>
    </source>
</evidence>
<evidence type="ECO:0000259" key="13">
    <source>
        <dbReference type="Pfam" id="PF00291"/>
    </source>
</evidence>
<dbReference type="GO" id="GO:0003941">
    <property type="term" value="F:L-serine ammonia-lyase activity"/>
    <property type="evidence" value="ECO:0007669"/>
    <property type="project" value="TreeGrafter"/>
</dbReference>
<keyword evidence="7" id="KW-0663">Pyridoxal phosphate</keyword>
<dbReference type="GO" id="GO:0005737">
    <property type="term" value="C:cytoplasm"/>
    <property type="evidence" value="ECO:0007669"/>
    <property type="project" value="UniProtKB-SubCell"/>
</dbReference>
<dbReference type="PANTHER" id="PTHR48078">
    <property type="entry name" value="THREONINE DEHYDRATASE, MITOCHONDRIAL-RELATED"/>
    <property type="match status" value="1"/>
</dbReference>
<comment type="subcellular location">
    <subcellularLocation>
        <location evidence="2">Cytoplasm</location>
    </subcellularLocation>
</comment>
<dbReference type="GO" id="GO:0006565">
    <property type="term" value="P:L-serine catabolic process"/>
    <property type="evidence" value="ECO:0007669"/>
    <property type="project" value="TreeGrafter"/>
</dbReference>
<comment type="subunit">
    <text evidence="4">Homodimer.</text>
</comment>
<keyword evidence="8" id="KW-0456">Lyase</keyword>
<comment type="pathway">
    <text evidence="3">Carbohydrate biosynthesis; gluconeogenesis.</text>
</comment>
<name>S7MCL1_MYOBR</name>
<dbReference type="Proteomes" id="UP000052978">
    <property type="component" value="Unassembled WGS sequence"/>
</dbReference>
<dbReference type="InterPro" id="IPR050147">
    <property type="entry name" value="Ser/Thr_Dehydratase"/>
</dbReference>
<evidence type="ECO:0000256" key="3">
    <source>
        <dbReference type="ARBA" id="ARBA00004742"/>
    </source>
</evidence>
<dbReference type="GO" id="GO:0006094">
    <property type="term" value="P:gluconeogenesis"/>
    <property type="evidence" value="ECO:0007669"/>
    <property type="project" value="UniProtKB-KW"/>
</dbReference>
<evidence type="ECO:0000256" key="12">
    <source>
        <dbReference type="ARBA" id="ARBA00069215"/>
    </source>
</evidence>
<evidence type="ECO:0000313" key="14">
    <source>
        <dbReference type="EMBL" id="EPQ01934.1"/>
    </source>
</evidence>
<dbReference type="Pfam" id="PF00291">
    <property type="entry name" value="PALP"/>
    <property type="match status" value="1"/>
</dbReference>
<evidence type="ECO:0000256" key="7">
    <source>
        <dbReference type="ARBA" id="ARBA00022898"/>
    </source>
</evidence>
<dbReference type="FunFam" id="3.40.50.1100:FF:000135">
    <property type="entry name" value="L-serine dehydratase/L-threonine deaminase"/>
    <property type="match status" value="1"/>
</dbReference>
<dbReference type="EMBL" id="KE161123">
    <property type="protein sequence ID" value="EPQ01934.1"/>
    <property type="molecule type" value="Genomic_DNA"/>
</dbReference>
<dbReference type="InterPro" id="IPR001926">
    <property type="entry name" value="TrpB-like_PALP"/>
</dbReference>
<evidence type="ECO:0000256" key="2">
    <source>
        <dbReference type="ARBA" id="ARBA00004496"/>
    </source>
</evidence>
<keyword evidence="6" id="KW-0963">Cytoplasm</keyword>
<dbReference type="SUPFAM" id="SSF53686">
    <property type="entry name" value="Tryptophan synthase beta subunit-like PLP-dependent enzymes"/>
    <property type="match status" value="1"/>
</dbReference>
<dbReference type="GO" id="GO:0009097">
    <property type="term" value="P:isoleucine biosynthetic process"/>
    <property type="evidence" value="ECO:0007669"/>
    <property type="project" value="TreeGrafter"/>
</dbReference>
<sequence length="107" mass="11187">MTLPTACSCSRPISSSSFLDLARQAVSGMESPPAECAKGGPFHVVTPLLESWALSQVAGTAVFLKCENVQPAGSFKIRGIGHFCQEAAKKGCRHLVCSSGDPTPFCS</sequence>
<comment type="cofactor">
    <cofactor evidence="1">
        <name>pyridoxal 5'-phosphate</name>
        <dbReference type="ChEBI" id="CHEBI:597326"/>
    </cofactor>
</comment>
<dbReference type="eggNOG" id="KOG1250">
    <property type="taxonomic scope" value="Eukaryota"/>
</dbReference>
<accession>S7MCL1</accession>
<dbReference type="GO" id="GO:0006567">
    <property type="term" value="P:L-threonine catabolic process"/>
    <property type="evidence" value="ECO:0007669"/>
    <property type="project" value="TreeGrafter"/>
</dbReference>
<dbReference type="PANTHER" id="PTHR48078:SF16">
    <property type="entry name" value="SERINE DEHYDRATASE-LIKE"/>
    <property type="match status" value="1"/>
</dbReference>
<protein>
    <recommendedName>
        <fullName evidence="12">L-serine dehydratase/L-threonine deaminase</fullName>
    </recommendedName>
    <alternativeName>
        <fullName evidence="9">L-serine deaminase</fullName>
    </alternativeName>
    <alternativeName>
        <fullName evidence="10">L-threonine dehydratase</fullName>
    </alternativeName>
</protein>
<evidence type="ECO:0000256" key="8">
    <source>
        <dbReference type="ARBA" id="ARBA00023239"/>
    </source>
</evidence>
<evidence type="ECO:0000313" key="15">
    <source>
        <dbReference type="Proteomes" id="UP000052978"/>
    </source>
</evidence>
<evidence type="ECO:0000256" key="6">
    <source>
        <dbReference type="ARBA" id="ARBA00022490"/>
    </source>
</evidence>
<feature type="domain" description="Tryptophan synthase beta chain-like PALP" evidence="13">
    <location>
        <begin position="45"/>
        <end position="99"/>
    </location>
</feature>
<gene>
    <name evidence="14" type="ORF">D623_10006660</name>
</gene>
<evidence type="ECO:0000256" key="1">
    <source>
        <dbReference type="ARBA" id="ARBA00001933"/>
    </source>
</evidence>
<evidence type="ECO:0000256" key="11">
    <source>
        <dbReference type="ARBA" id="ARBA00059982"/>
    </source>
</evidence>
<dbReference type="AlphaFoldDB" id="S7MCL1"/>